<evidence type="ECO:0000256" key="6">
    <source>
        <dbReference type="HAMAP-Rule" id="MF_00076"/>
    </source>
</evidence>
<comment type="pathway">
    <text evidence="1 6 7">Amino-acid biosynthesis; L-histidine biosynthesis; L-histidine from 5-phospho-alpha-D-ribose 1-diphosphate: step 6/9.</text>
</comment>
<dbReference type="PANTHER" id="PTHR23133:SF2">
    <property type="entry name" value="IMIDAZOLEGLYCEROL-PHOSPHATE DEHYDRATASE"/>
    <property type="match status" value="1"/>
</dbReference>
<comment type="similarity">
    <text evidence="6 7">Belongs to the imidazoleglycerol-phosphate dehydratase family.</text>
</comment>
<comment type="subcellular location">
    <subcellularLocation>
        <location evidence="6 7">Cytoplasm</location>
    </subcellularLocation>
</comment>
<protein>
    <recommendedName>
        <fullName evidence="2 6">Imidazoleglycerol-phosphate dehydratase</fullName>
        <shortName evidence="6">IGPD</shortName>
        <ecNumber evidence="6 7">4.2.1.19</ecNumber>
    </recommendedName>
</protein>
<proteinExistence type="inferred from homology"/>
<gene>
    <name evidence="6 8" type="primary">hisB</name>
    <name evidence="8" type="ORF">H8E79_04035</name>
</gene>
<comment type="caution">
    <text evidence="8">The sequence shown here is derived from an EMBL/GenBank/DDBJ whole genome shotgun (WGS) entry which is preliminary data.</text>
</comment>
<dbReference type="GO" id="GO:0000105">
    <property type="term" value="P:L-histidine biosynthetic process"/>
    <property type="evidence" value="ECO:0007669"/>
    <property type="project" value="UniProtKB-UniRule"/>
</dbReference>
<dbReference type="CDD" id="cd07914">
    <property type="entry name" value="IGPD"/>
    <property type="match status" value="1"/>
</dbReference>
<evidence type="ECO:0000256" key="4">
    <source>
        <dbReference type="ARBA" id="ARBA00023102"/>
    </source>
</evidence>
<dbReference type="HAMAP" id="MF_00076">
    <property type="entry name" value="HisB"/>
    <property type="match status" value="1"/>
</dbReference>
<dbReference type="FunFam" id="3.30.230.40:FF:000003">
    <property type="entry name" value="Imidazoleglycerol-phosphate dehydratase HisB"/>
    <property type="match status" value="1"/>
</dbReference>
<dbReference type="PANTHER" id="PTHR23133">
    <property type="entry name" value="IMIDAZOLEGLYCEROL-PHOSPHATE DEHYDRATASE HIS7"/>
    <property type="match status" value="1"/>
</dbReference>
<dbReference type="Gene3D" id="3.30.230.40">
    <property type="entry name" value="Imidazole glycerol phosphate dehydratase, domain 1"/>
    <property type="match status" value="2"/>
</dbReference>
<comment type="catalytic activity">
    <reaction evidence="6 7">
        <text>D-erythro-1-(imidazol-4-yl)glycerol 3-phosphate = 3-(imidazol-4-yl)-2-oxopropyl phosphate + H2O</text>
        <dbReference type="Rhea" id="RHEA:11040"/>
        <dbReference type="ChEBI" id="CHEBI:15377"/>
        <dbReference type="ChEBI" id="CHEBI:57766"/>
        <dbReference type="ChEBI" id="CHEBI:58278"/>
        <dbReference type="EC" id="4.2.1.19"/>
    </reaction>
</comment>
<keyword evidence="4 6" id="KW-0368">Histidine biosynthesis</keyword>
<dbReference type="Pfam" id="PF00475">
    <property type="entry name" value="IGPD"/>
    <property type="match status" value="1"/>
</dbReference>
<dbReference type="Proteomes" id="UP000599024">
    <property type="component" value="Unassembled WGS sequence"/>
</dbReference>
<evidence type="ECO:0000313" key="9">
    <source>
        <dbReference type="Proteomes" id="UP000599024"/>
    </source>
</evidence>
<dbReference type="EMBL" id="JACNLK010000033">
    <property type="protein sequence ID" value="MBC8208322.1"/>
    <property type="molecule type" value="Genomic_DNA"/>
</dbReference>
<dbReference type="NCBIfam" id="NF002111">
    <property type="entry name" value="PRK00951.2-1"/>
    <property type="match status" value="1"/>
</dbReference>
<accession>A0A8J6N7Q8</accession>
<reference evidence="8 9" key="1">
    <citation type="submission" date="2020-08" db="EMBL/GenBank/DDBJ databases">
        <title>Bridging the membrane lipid divide: bacteria of the FCB group superphylum have the potential to synthesize archaeal ether lipids.</title>
        <authorList>
            <person name="Villanueva L."/>
            <person name="Von Meijenfeldt F.A.B."/>
            <person name="Westbye A.B."/>
            <person name="Yadav S."/>
            <person name="Hopmans E.C."/>
            <person name="Dutilh B.E."/>
            <person name="Sinninghe Damste J.S."/>
        </authorList>
    </citation>
    <scope>NUCLEOTIDE SEQUENCE [LARGE SCALE GENOMIC DNA]</scope>
    <source>
        <strain evidence="8">NIOZ-UU81</strain>
    </source>
</reference>
<organism evidence="8 9">
    <name type="scientific">Candidatus Desulfatifera sulfidica</name>
    <dbReference type="NCBI Taxonomy" id="2841691"/>
    <lineage>
        <taxon>Bacteria</taxon>
        <taxon>Pseudomonadati</taxon>
        <taxon>Thermodesulfobacteriota</taxon>
        <taxon>Desulfobulbia</taxon>
        <taxon>Desulfobulbales</taxon>
        <taxon>Desulfobulbaceae</taxon>
        <taxon>Candidatus Desulfatifera</taxon>
    </lineage>
</organism>
<evidence type="ECO:0000256" key="1">
    <source>
        <dbReference type="ARBA" id="ARBA00005047"/>
    </source>
</evidence>
<dbReference type="NCBIfam" id="NF002114">
    <property type="entry name" value="PRK00951.2-4"/>
    <property type="match status" value="1"/>
</dbReference>
<dbReference type="PROSITE" id="PS00954">
    <property type="entry name" value="IGP_DEHYDRATASE_1"/>
    <property type="match status" value="1"/>
</dbReference>
<dbReference type="GO" id="GO:0005737">
    <property type="term" value="C:cytoplasm"/>
    <property type="evidence" value="ECO:0007669"/>
    <property type="project" value="UniProtKB-SubCell"/>
</dbReference>
<dbReference type="AlphaFoldDB" id="A0A8J6N7Q8"/>
<evidence type="ECO:0000256" key="5">
    <source>
        <dbReference type="ARBA" id="ARBA00023239"/>
    </source>
</evidence>
<dbReference type="InterPro" id="IPR020568">
    <property type="entry name" value="Ribosomal_Su5_D2-typ_SF"/>
</dbReference>
<dbReference type="SUPFAM" id="SSF54211">
    <property type="entry name" value="Ribosomal protein S5 domain 2-like"/>
    <property type="match status" value="2"/>
</dbReference>
<dbReference type="FunFam" id="3.30.230.40:FF:000001">
    <property type="entry name" value="Imidazoleglycerol-phosphate dehydratase HisB"/>
    <property type="match status" value="1"/>
</dbReference>
<dbReference type="InterPro" id="IPR038494">
    <property type="entry name" value="IGPD_sf"/>
</dbReference>
<dbReference type="PROSITE" id="PS00955">
    <property type="entry name" value="IGP_DEHYDRATASE_2"/>
    <property type="match status" value="1"/>
</dbReference>
<dbReference type="UniPathway" id="UPA00031">
    <property type="reaction ID" value="UER00011"/>
</dbReference>
<name>A0A8J6N7Q8_9BACT</name>
<keyword evidence="5 6" id="KW-0456">Lyase</keyword>
<keyword evidence="6" id="KW-0963">Cytoplasm</keyword>
<keyword evidence="3 6" id="KW-0028">Amino-acid biosynthesis</keyword>
<sequence>MTAAAQRQGLVERVTRETDIRLELALDGNGQTSVDTGVPFLDHMLTLFAVHGFFDLTIKAVGDVEVDDHHTVEDVGICLGQAFSQALGDKGGICRYGLCYLPMDEALARVVVDVSNRPFLHYEVRVPDQKVGRFDSALAQEFLRAFALQAGVTLHVDLLHGENTHHIIEAVFKGLGRAMNEACLRRSGLSGALSSKGSL</sequence>
<evidence type="ECO:0000256" key="7">
    <source>
        <dbReference type="RuleBase" id="RU000599"/>
    </source>
</evidence>
<dbReference type="InterPro" id="IPR020565">
    <property type="entry name" value="ImidazoleglycerP_deHydtase_CS"/>
</dbReference>
<evidence type="ECO:0000256" key="3">
    <source>
        <dbReference type="ARBA" id="ARBA00022605"/>
    </source>
</evidence>
<dbReference type="EC" id="4.2.1.19" evidence="6 7"/>
<evidence type="ECO:0000313" key="8">
    <source>
        <dbReference type="EMBL" id="MBC8208322.1"/>
    </source>
</evidence>
<evidence type="ECO:0000256" key="2">
    <source>
        <dbReference type="ARBA" id="ARBA00016664"/>
    </source>
</evidence>
<dbReference type="GO" id="GO:0004424">
    <property type="term" value="F:imidazoleglycerol-phosphate dehydratase activity"/>
    <property type="evidence" value="ECO:0007669"/>
    <property type="project" value="UniProtKB-UniRule"/>
</dbReference>
<dbReference type="InterPro" id="IPR000807">
    <property type="entry name" value="ImidazoleglycerolP_deHydtase"/>
</dbReference>